<keyword evidence="1" id="KW-1133">Transmembrane helix</keyword>
<evidence type="ECO:0000313" key="3">
    <source>
        <dbReference type="Proteomes" id="UP000637578"/>
    </source>
</evidence>
<sequence length="316" mass="34472">MKIEESIEDVCRRLVRLLPADYREQHGEDLVTTLVDTADERGVLPLRERLGVLALAVRLRVVTPLSARTMAALVTLLLLFQAQQAPVALVSTVWGSVVQSRMDYDVSLWWTVGAAVSSVLWVIAFVAWLYGKVRSALWSAALAVLPLGIGMVDSVLNRIEGRSIWWVLGAFVSVFGSPFVVWSLLALLALSLGVTGGLRAPGRVRWWLVALPICAVVFQIPDLTRLIWLGPLPTWEIWLFAILVWIGGFILALRSPVVVLASGWAAALTAVIYALDPPTYTEEGRMVALAALATAVVLAACAYLGQRRTPSAREPV</sequence>
<organism evidence="2 3">
    <name type="scientific">Longimycelium tulufanense</name>
    <dbReference type="NCBI Taxonomy" id="907463"/>
    <lineage>
        <taxon>Bacteria</taxon>
        <taxon>Bacillati</taxon>
        <taxon>Actinomycetota</taxon>
        <taxon>Actinomycetes</taxon>
        <taxon>Pseudonocardiales</taxon>
        <taxon>Pseudonocardiaceae</taxon>
        <taxon>Longimycelium</taxon>
    </lineage>
</organism>
<dbReference type="RefSeq" id="WP_189060496.1">
    <property type="nucleotide sequence ID" value="NZ_BMMK01000025.1"/>
</dbReference>
<name>A0A8J3FVP2_9PSEU</name>
<feature type="transmembrane region" description="Helical" evidence="1">
    <location>
        <begin position="204"/>
        <end position="220"/>
    </location>
</feature>
<dbReference type="EMBL" id="BMMK01000025">
    <property type="protein sequence ID" value="GGM70451.1"/>
    <property type="molecule type" value="Genomic_DNA"/>
</dbReference>
<accession>A0A8J3FVP2</accession>
<keyword evidence="1" id="KW-0472">Membrane</keyword>
<evidence type="ECO:0000313" key="2">
    <source>
        <dbReference type="EMBL" id="GGM70451.1"/>
    </source>
</evidence>
<reference evidence="2" key="1">
    <citation type="journal article" date="2014" name="Int. J. Syst. Evol. Microbiol.">
        <title>Complete genome sequence of Corynebacterium casei LMG S-19264T (=DSM 44701T), isolated from a smear-ripened cheese.</title>
        <authorList>
            <consortium name="US DOE Joint Genome Institute (JGI-PGF)"/>
            <person name="Walter F."/>
            <person name="Albersmeier A."/>
            <person name="Kalinowski J."/>
            <person name="Ruckert C."/>
        </authorList>
    </citation>
    <scope>NUCLEOTIDE SEQUENCE</scope>
    <source>
        <strain evidence="2">CGMCC 4.5737</strain>
    </source>
</reference>
<keyword evidence="1" id="KW-0812">Transmembrane</keyword>
<feature type="transmembrane region" description="Helical" evidence="1">
    <location>
        <begin position="287"/>
        <end position="305"/>
    </location>
</feature>
<feature type="transmembrane region" description="Helical" evidence="1">
    <location>
        <begin position="107"/>
        <end position="129"/>
    </location>
</feature>
<protein>
    <submittedName>
        <fullName evidence="2">Uncharacterized protein</fullName>
    </submittedName>
</protein>
<proteinExistence type="predicted"/>
<keyword evidence="3" id="KW-1185">Reference proteome</keyword>
<reference evidence="2" key="2">
    <citation type="submission" date="2020-09" db="EMBL/GenBank/DDBJ databases">
        <authorList>
            <person name="Sun Q."/>
            <person name="Zhou Y."/>
        </authorList>
    </citation>
    <scope>NUCLEOTIDE SEQUENCE</scope>
    <source>
        <strain evidence="2">CGMCC 4.5737</strain>
    </source>
</reference>
<feature type="transmembrane region" description="Helical" evidence="1">
    <location>
        <begin position="136"/>
        <end position="152"/>
    </location>
</feature>
<comment type="caution">
    <text evidence="2">The sequence shown here is derived from an EMBL/GenBank/DDBJ whole genome shotgun (WGS) entry which is preliminary data.</text>
</comment>
<evidence type="ECO:0000256" key="1">
    <source>
        <dbReference type="SAM" id="Phobius"/>
    </source>
</evidence>
<feature type="transmembrane region" description="Helical" evidence="1">
    <location>
        <begin position="70"/>
        <end position="95"/>
    </location>
</feature>
<gene>
    <name evidence="2" type="ORF">GCM10012275_46040</name>
</gene>
<feature type="transmembrane region" description="Helical" evidence="1">
    <location>
        <begin position="164"/>
        <end position="192"/>
    </location>
</feature>
<dbReference type="AlphaFoldDB" id="A0A8J3FVP2"/>
<dbReference type="Proteomes" id="UP000637578">
    <property type="component" value="Unassembled WGS sequence"/>
</dbReference>
<feature type="transmembrane region" description="Helical" evidence="1">
    <location>
        <begin position="232"/>
        <end position="252"/>
    </location>
</feature>
<feature type="transmembrane region" description="Helical" evidence="1">
    <location>
        <begin position="257"/>
        <end position="275"/>
    </location>
</feature>